<feature type="compositionally biased region" description="Basic and acidic residues" evidence="2">
    <location>
        <begin position="2012"/>
        <end position="2036"/>
    </location>
</feature>
<feature type="compositionally biased region" description="Basic and acidic residues" evidence="2">
    <location>
        <begin position="2567"/>
        <end position="2587"/>
    </location>
</feature>
<feature type="region of interest" description="Disordered" evidence="2">
    <location>
        <begin position="1"/>
        <end position="133"/>
    </location>
</feature>
<feature type="compositionally biased region" description="Polar residues" evidence="2">
    <location>
        <begin position="196"/>
        <end position="215"/>
    </location>
</feature>
<feature type="compositionally biased region" description="Polar residues" evidence="2">
    <location>
        <begin position="727"/>
        <end position="739"/>
    </location>
</feature>
<feature type="region of interest" description="Disordered" evidence="2">
    <location>
        <begin position="4004"/>
        <end position="4085"/>
    </location>
</feature>
<feature type="compositionally biased region" description="Basic and acidic residues" evidence="2">
    <location>
        <begin position="1007"/>
        <end position="1023"/>
    </location>
</feature>
<feature type="compositionally biased region" description="Basic and acidic residues" evidence="2">
    <location>
        <begin position="1420"/>
        <end position="1431"/>
    </location>
</feature>
<feature type="compositionally biased region" description="Low complexity" evidence="2">
    <location>
        <begin position="1636"/>
        <end position="1692"/>
    </location>
</feature>
<feature type="region of interest" description="Disordered" evidence="2">
    <location>
        <begin position="2324"/>
        <end position="2477"/>
    </location>
</feature>
<feature type="region of interest" description="Disordered" evidence="2">
    <location>
        <begin position="251"/>
        <end position="373"/>
    </location>
</feature>
<feature type="compositionally biased region" description="Basic and acidic residues" evidence="2">
    <location>
        <begin position="3073"/>
        <end position="3094"/>
    </location>
</feature>
<feature type="compositionally biased region" description="Low complexity" evidence="2">
    <location>
        <begin position="300"/>
        <end position="310"/>
    </location>
</feature>
<feature type="compositionally biased region" description="Basic and acidic residues" evidence="2">
    <location>
        <begin position="3838"/>
        <end position="3847"/>
    </location>
</feature>
<feature type="compositionally biased region" description="Basic and acidic residues" evidence="2">
    <location>
        <begin position="2839"/>
        <end position="2873"/>
    </location>
</feature>
<feature type="region of interest" description="Disordered" evidence="2">
    <location>
        <begin position="3683"/>
        <end position="3776"/>
    </location>
</feature>
<feature type="compositionally biased region" description="Basic and acidic residues" evidence="2">
    <location>
        <begin position="2134"/>
        <end position="2148"/>
    </location>
</feature>
<gene>
    <name evidence="3" type="ORF">CSUI_002428</name>
</gene>
<feature type="compositionally biased region" description="Basic and acidic residues" evidence="2">
    <location>
        <begin position="2708"/>
        <end position="2719"/>
    </location>
</feature>
<feature type="compositionally biased region" description="Low complexity" evidence="2">
    <location>
        <begin position="476"/>
        <end position="488"/>
    </location>
</feature>
<feature type="compositionally biased region" description="Basic and acidic residues" evidence="2">
    <location>
        <begin position="1312"/>
        <end position="1323"/>
    </location>
</feature>
<feature type="compositionally biased region" description="Basic residues" evidence="2">
    <location>
        <begin position="3278"/>
        <end position="3291"/>
    </location>
</feature>
<feature type="compositionally biased region" description="Low complexity" evidence="2">
    <location>
        <begin position="549"/>
        <end position="607"/>
    </location>
</feature>
<evidence type="ECO:0000256" key="2">
    <source>
        <dbReference type="SAM" id="MobiDB-lite"/>
    </source>
</evidence>
<reference evidence="3 4" key="1">
    <citation type="journal article" date="2017" name="Int. J. Parasitol.">
        <title>The genome of the protozoan parasite Cystoisospora suis and a reverse vaccinology approach to identify vaccine candidates.</title>
        <authorList>
            <person name="Palmieri N."/>
            <person name="Shrestha A."/>
            <person name="Ruttkowski B."/>
            <person name="Beck T."/>
            <person name="Vogl C."/>
            <person name="Tomley F."/>
            <person name="Blake D.P."/>
            <person name="Joachim A."/>
        </authorList>
    </citation>
    <scope>NUCLEOTIDE SEQUENCE [LARGE SCALE GENOMIC DNA]</scope>
    <source>
        <strain evidence="3 4">Wien I</strain>
    </source>
</reference>
<feature type="compositionally biased region" description="Basic and acidic residues" evidence="2">
    <location>
        <begin position="2596"/>
        <end position="2608"/>
    </location>
</feature>
<dbReference type="GeneID" id="94425840"/>
<feature type="region of interest" description="Disordered" evidence="2">
    <location>
        <begin position="1231"/>
        <end position="1373"/>
    </location>
</feature>
<feature type="region of interest" description="Disordered" evidence="2">
    <location>
        <begin position="3274"/>
        <end position="3400"/>
    </location>
</feature>
<dbReference type="OrthoDB" id="333225at2759"/>
<feature type="compositionally biased region" description="Acidic residues" evidence="2">
    <location>
        <begin position="4201"/>
        <end position="4220"/>
    </location>
</feature>
<feature type="compositionally biased region" description="Polar residues" evidence="2">
    <location>
        <begin position="290"/>
        <end position="299"/>
    </location>
</feature>
<feature type="compositionally biased region" description="Low complexity" evidence="2">
    <location>
        <begin position="2342"/>
        <end position="2365"/>
    </location>
</feature>
<feature type="compositionally biased region" description="Low complexity" evidence="2">
    <location>
        <begin position="2432"/>
        <end position="2457"/>
    </location>
</feature>
<feature type="coiled-coil region" evidence="1">
    <location>
        <begin position="3157"/>
        <end position="3202"/>
    </location>
</feature>
<feature type="compositionally biased region" description="Basic and acidic residues" evidence="2">
    <location>
        <begin position="1461"/>
        <end position="1472"/>
    </location>
</feature>
<organism evidence="3 4">
    <name type="scientific">Cystoisospora suis</name>
    <dbReference type="NCBI Taxonomy" id="483139"/>
    <lineage>
        <taxon>Eukaryota</taxon>
        <taxon>Sar</taxon>
        <taxon>Alveolata</taxon>
        <taxon>Apicomplexa</taxon>
        <taxon>Conoidasida</taxon>
        <taxon>Coccidia</taxon>
        <taxon>Eucoccidiorida</taxon>
        <taxon>Eimeriorina</taxon>
        <taxon>Sarcocystidae</taxon>
        <taxon>Cystoisospora</taxon>
    </lineage>
</organism>
<feature type="compositionally biased region" description="Low complexity" evidence="2">
    <location>
        <begin position="1206"/>
        <end position="1215"/>
    </location>
</feature>
<feature type="compositionally biased region" description="Basic and acidic residues" evidence="2">
    <location>
        <begin position="2726"/>
        <end position="2769"/>
    </location>
</feature>
<feature type="compositionally biased region" description="Low complexity" evidence="2">
    <location>
        <begin position="1409"/>
        <end position="1418"/>
    </location>
</feature>
<feature type="compositionally biased region" description="Polar residues" evidence="2">
    <location>
        <begin position="53"/>
        <end position="64"/>
    </location>
</feature>
<feature type="compositionally biased region" description="Basic and acidic residues" evidence="2">
    <location>
        <begin position="1710"/>
        <end position="1737"/>
    </location>
</feature>
<feature type="compositionally biased region" description="Polar residues" evidence="2">
    <location>
        <begin position="1"/>
        <end position="18"/>
    </location>
</feature>
<feature type="compositionally biased region" description="Basic and acidic residues" evidence="2">
    <location>
        <begin position="3854"/>
        <end position="3864"/>
    </location>
</feature>
<feature type="compositionally biased region" description="Low complexity" evidence="2">
    <location>
        <begin position="3327"/>
        <end position="3341"/>
    </location>
</feature>
<feature type="compositionally biased region" description="Low complexity" evidence="2">
    <location>
        <begin position="2118"/>
        <end position="2128"/>
    </location>
</feature>
<feature type="compositionally biased region" description="Basic and acidic residues" evidence="2">
    <location>
        <begin position="1330"/>
        <end position="1339"/>
    </location>
</feature>
<feature type="region of interest" description="Disordered" evidence="2">
    <location>
        <begin position="1390"/>
        <end position="1494"/>
    </location>
</feature>
<feature type="compositionally biased region" description="Basic and acidic residues" evidence="2">
    <location>
        <begin position="4168"/>
        <end position="4200"/>
    </location>
</feature>
<feature type="compositionally biased region" description="Polar residues" evidence="2">
    <location>
        <begin position="1173"/>
        <end position="1183"/>
    </location>
</feature>
<comment type="caution">
    <text evidence="3">The sequence shown here is derived from an EMBL/GenBank/DDBJ whole genome shotgun (WGS) entry which is preliminary data.</text>
</comment>
<feature type="compositionally biased region" description="Basic and acidic residues" evidence="2">
    <location>
        <begin position="2536"/>
        <end position="2550"/>
    </location>
</feature>
<feature type="region of interest" description="Disordered" evidence="2">
    <location>
        <begin position="1940"/>
        <end position="2308"/>
    </location>
</feature>
<dbReference type="PROSITE" id="PS50096">
    <property type="entry name" value="IQ"/>
    <property type="match status" value="1"/>
</dbReference>
<feature type="compositionally biased region" description="Basic and acidic residues" evidence="2">
    <location>
        <begin position="3619"/>
        <end position="3631"/>
    </location>
</feature>
<dbReference type="RefSeq" id="XP_067925391.1">
    <property type="nucleotide sequence ID" value="XM_068062629.1"/>
</dbReference>
<feature type="compositionally biased region" description="Basic and acidic residues" evidence="2">
    <location>
        <begin position="1760"/>
        <end position="1769"/>
    </location>
</feature>
<feature type="compositionally biased region" description="Low complexity" evidence="2">
    <location>
        <begin position="415"/>
        <end position="432"/>
    </location>
</feature>
<feature type="compositionally biased region" description="Low complexity" evidence="2">
    <location>
        <begin position="1770"/>
        <end position="1819"/>
    </location>
</feature>
<feature type="compositionally biased region" description="Basic and acidic residues" evidence="2">
    <location>
        <begin position="854"/>
        <end position="880"/>
    </location>
</feature>
<feature type="compositionally biased region" description="Basic and acidic residues" evidence="2">
    <location>
        <begin position="3583"/>
        <end position="3609"/>
    </location>
</feature>
<feature type="compositionally biased region" description="Low complexity" evidence="2">
    <location>
        <begin position="1829"/>
        <end position="1838"/>
    </location>
</feature>
<feature type="compositionally biased region" description="Basic and acidic residues" evidence="2">
    <location>
        <begin position="1123"/>
        <end position="1160"/>
    </location>
</feature>
<feature type="compositionally biased region" description="Basic and acidic residues" evidence="2">
    <location>
        <begin position="3347"/>
        <end position="3359"/>
    </location>
</feature>
<feature type="compositionally biased region" description="Low complexity" evidence="2">
    <location>
        <begin position="2195"/>
        <end position="2212"/>
    </location>
</feature>
<feature type="compositionally biased region" description="Low complexity" evidence="2">
    <location>
        <begin position="36"/>
        <end position="52"/>
    </location>
</feature>
<feature type="compositionally biased region" description="Low complexity" evidence="2">
    <location>
        <begin position="1896"/>
        <end position="1905"/>
    </location>
</feature>
<feature type="region of interest" description="Disordered" evidence="2">
    <location>
        <begin position="1511"/>
        <end position="1602"/>
    </location>
</feature>
<feature type="compositionally biased region" description="Acidic residues" evidence="2">
    <location>
        <begin position="2949"/>
        <end position="2966"/>
    </location>
</feature>
<feature type="compositionally biased region" description="Low complexity" evidence="2">
    <location>
        <begin position="4004"/>
        <end position="4015"/>
    </location>
</feature>
<feature type="compositionally biased region" description="Polar residues" evidence="2">
    <location>
        <begin position="3736"/>
        <end position="3745"/>
    </location>
</feature>
<feature type="compositionally biased region" description="Low complexity" evidence="2">
    <location>
        <begin position="1567"/>
        <end position="1599"/>
    </location>
</feature>
<feature type="region of interest" description="Disordered" evidence="2">
    <location>
        <begin position="386"/>
        <end position="1215"/>
    </location>
</feature>
<dbReference type="EMBL" id="MIGC01001028">
    <property type="protein sequence ID" value="PHJ23716.1"/>
    <property type="molecule type" value="Genomic_DNA"/>
</dbReference>
<feature type="compositionally biased region" description="Basic and acidic residues" evidence="2">
    <location>
        <begin position="4410"/>
        <end position="4424"/>
    </location>
</feature>
<feature type="compositionally biased region" description="Low complexity" evidence="2">
    <location>
        <begin position="1029"/>
        <end position="1046"/>
    </location>
</feature>
<feature type="compositionally biased region" description="Basic and acidic residues" evidence="2">
    <location>
        <begin position="933"/>
        <end position="951"/>
    </location>
</feature>
<feature type="region of interest" description="Disordered" evidence="2">
    <location>
        <begin position="180"/>
        <end position="216"/>
    </location>
</feature>
<feature type="compositionally biased region" description="Low complexity" evidence="2">
    <location>
        <begin position="2932"/>
        <end position="2946"/>
    </location>
</feature>
<feature type="compositionally biased region" description="Basic residues" evidence="2">
    <location>
        <begin position="3814"/>
        <end position="3830"/>
    </location>
</feature>
<feature type="compositionally biased region" description="Polar residues" evidence="2">
    <location>
        <begin position="4393"/>
        <end position="4408"/>
    </location>
</feature>
<feature type="compositionally biased region" description="Low complexity" evidence="2">
    <location>
        <begin position="112"/>
        <end position="127"/>
    </location>
</feature>
<feature type="compositionally biased region" description="Low complexity" evidence="2">
    <location>
        <begin position="3297"/>
        <end position="3312"/>
    </location>
</feature>
<feature type="compositionally biased region" description="Basic and acidic residues" evidence="2">
    <location>
        <begin position="2618"/>
        <end position="2688"/>
    </location>
</feature>
<feature type="region of interest" description="Disordered" evidence="2">
    <location>
        <begin position="2984"/>
        <end position="3041"/>
    </location>
</feature>
<feature type="compositionally biased region" description="Low complexity" evidence="2">
    <location>
        <begin position="2250"/>
        <end position="2262"/>
    </location>
</feature>
<feature type="compositionally biased region" description="Low complexity" evidence="2">
    <location>
        <begin position="2287"/>
        <end position="2296"/>
    </location>
</feature>
<evidence type="ECO:0000313" key="4">
    <source>
        <dbReference type="Proteomes" id="UP000221165"/>
    </source>
</evidence>
<feature type="compositionally biased region" description="Basic and acidic residues" evidence="2">
    <location>
        <begin position="3697"/>
        <end position="3719"/>
    </location>
</feature>
<keyword evidence="4" id="KW-1185">Reference proteome</keyword>
<feature type="region of interest" description="Disordered" evidence="2">
    <location>
        <begin position="4357"/>
        <end position="4455"/>
    </location>
</feature>
<feature type="compositionally biased region" description="Basic and acidic residues" evidence="2">
    <location>
        <begin position="1529"/>
        <end position="1539"/>
    </location>
</feature>
<feature type="compositionally biased region" description="Polar residues" evidence="2">
    <location>
        <begin position="386"/>
        <end position="397"/>
    </location>
</feature>
<keyword evidence="1" id="KW-0175">Coiled coil</keyword>
<feature type="compositionally biased region" description="Basic and acidic residues" evidence="2">
    <location>
        <begin position="2887"/>
        <end position="2899"/>
    </location>
</feature>
<feature type="compositionally biased region" description="Low complexity" evidence="2">
    <location>
        <begin position="623"/>
        <end position="665"/>
    </location>
</feature>
<evidence type="ECO:0000256" key="1">
    <source>
        <dbReference type="SAM" id="Coils"/>
    </source>
</evidence>
<feature type="compositionally biased region" description="Basic and acidic residues" evidence="2">
    <location>
        <begin position="2265"/>
        <end position="2276"/>
    </location>
</feature>
<protein>
    <submittedName>
        <fullName evidence="3">Uncharacterized protein</fullName>
    </submittedName>
</protein>
<feature type="compositionally biased region" description="Basic and acidic residues" evidence="2">
    <location>
        <begin position="2908"/>
        <end position="2922"/>
    </location>
</feature>
<accession>A0A2C6L9J2</accession>
<sequence length="4455" mass="493027">MNGHTTMARSTVTRSPSLLGSIGSPKGASPGRQERLLLPASPRPRSSRTSPANSEPQFPLSSPHSFLHRTGPLSEAEDPPTYDSVHLPLQQSLHASPTNVYYSSRTRRSPKDSPSSAVSSSFSTGASQGKHTSYRETIAARSAHFSDMTSDITNTISLGVYSNVGKDLLGRSPLREGVVAGSTAVSRRTEKEGQQLRGQETANASPSSPTRQHIASSPHLEEANLKSSVLLENQENFRLLASRPFSCLSGFTQPPSPSHASSRGSSSHSLSRHVASPYRRQVSLEREASPLSTQRQNVYSSSPLTSSPLTDKTPDKRNSTASASRHPQQERNTRGRPPVHAQSPYQDRPSPRKNDLDAMMSSPLPSKSFSSSLRSIERNSLRRISVTSAASGAQETSLFRDPLSTAHSTKKRSPLHNLLESSSSSPHRSSPPATSPPPEPLPQLSSQHVGSPLSLESSPLPGVCTTPERGHRRRFSPPSSFSQQEEPSANLPDPRTSMGTHTPAGILQESPVRCSSSYSFSLQETSQDPVTLSQPRQHVHEDTIEDQSCRSVEYSVRSRRSLLSFSTGSSPLLRSPSPRSGRNPRPLPSLSVSVSTPLSQCLSSSSLHGNHTSPLSREPTPHSPSHQPSSSHNPLPSASSSLSPIRVSPQPHQPSHSSSTTQSSSVAERRVPGGTHHIPRSLSSPSSSSPSSSPVKQTHVSEVASRDEPTGVDAETEGGPTRIRSHNYVNPSARLSSSEGMAPSIPPSAGFSTHHRLPESGRGSPIKLGGRRTSRPSTGDREFVVDSSEMAPPNETTVKEKEDWEKKKEEEEASSSSSDQRHKAFLKEIDVCESGGDTLGERGSARSLSSTATGRKEEREDSRGEDTRLGIDVKHGDHAVLGRTHPSSQVERREEEVHKSFPSGDKPSSDVWKVVSSTQQSQIGDKEEEEKEIEVSKEKKEEKKNKTKTNEEQQPSFKTIPSEKEERERKEEARKKRTNEENADESSLSPSFLRCTSLHDTTSPFALERREEGRKAEREDVDSRGQGQSETLLTSSSESRPEVSSPLPAFPSFVANREADQQSKKTDQEWADRKEEEEMHVRLQKDMERRGKSLIKSTREEMKKTDLLVPHGEDSGEGEEQEDKEKEETSEREKGEMMASEREDSFSMRRGQDQIKDRRALSTSITMAPATAPTASKSYTSQEGRSEDQMREEDEETKKGHAFVASSSSSLSFSFDSVGETHEDVFHDVVEGSIDDSTAVDTLQSRSSYDWSSRRLSQDKQGEDTNQAAVPSNDRGVHTPPQAESLEESDERGEDTIRPPATTSSHLSTQDNYRRTDSEHERVPSPAFLLRERNGEKDTISFPDGQAYEGVESPIGEKERTEGNSHLSPQVNRAAPLHLDATWARTTGDIKLLENEEQQKNVVAPTATSDSSVSSPRKISSKEREEKEKKTISSRPVYLHQHQGASMTMRSMVEDATSQEDGVREGEEESRRKPSVCNSKEVEVDENDGKPPAIAPASVLSVSIVSSSLVSVGASSSPLPPPLVSPSLPREDDQLLDLRNRRRRHHHAAGAIEGTSSSSLPSPPLALPLLSPGFGVGSTTSSSSASSTSSSFAPANPSSLRDACPLKPVVLLSRTSASFPESIESLEKAPCEVDCTTKASTRTTTAVATSAQPGGDSSSSLSHDSHQTHSPSSCMASSSSSSSLSLAPSHPSGESQENKRRLSAGLEMSLDMHREDPPFQRRGEDVFSAHHTEDVSPSHHSNLRAIHSPKLLQNTTGSPSKKDTPRPLRDPSSSPSDEAISPPASSTQLFSSSSSLHTHYLSSSTPSSSSDSTLDRPPSASSCIPPSLPLEQESLSSPGRSSIMMKVSTTASSPSKLLFSIPPLPPPMVQPASIQQASSSSCSPALPPRHPPPKSLPSCPSPMLLGAQGRYERSRTAEVEEACDSAEIAAQRAARIADEVAASVYSGDIGRGRKKGREGRQEEEEGEGDKLSPSSMLAMKKPKTSETQPKQIPSVALAQEAEGPCSSGGILDKGDVKNNTDYKEGSHQKTLKDSSRDLLSSSLPSLPSPSSLAQPQRPAVESVVYRLSSSSSSSSSASSSPGVNSREEEKAVEEKRHHAVEQEREEMQKEREMRNNGSSSSLSSSSSSRILQPSEDRRGEEQTDDYQRPPRYSTSIVQGSAMRASPSVNKPEIQPREDKTLTSAVLHSHESSKGSLLQQHLPLLSSTSSLSPVVDPPHVKSTSTAARRRSLSSFSSSSPPPPHDLLTIDSSSSSSSSLLLVSRPINRDLRENREESSQELPGDKNISAFSASASSSAEDETEQSLCLSSSTSSLLLPFNISEESQSSSSFSAATVIDPSLNPPASSSSSAQLTTSSSSSAKTPRATPQPPHQSHLASPSHPSEHFSSYHLPPLDPSPLPHRLPSSPRENSYKEISSSSSSVFPSPLPPPRPSAISASPVPAASPSSSPSSSSSSSSSPPSPFAAPDPLSGDVPLSPRLTFITEDGSTRLGTAPAFESYLNHVRARLLMCGEERRESKVGDGQCVSEDNLQTVSGRRRGEGALREDGHRGVAEQNQEDQGKEEEEEIERSSDRRRGEKEIGQQEKEKGDGEEEEEEREKVLMDVYRGQRGDGNPTQVIHHLDSQDREEMKEREEEEEERRTRVTSRDEHVIGEDRSSPLREDIRVEREERSQPSRYEVGRDAERRHILVGDEEQQVGEQEEEGKCGMLSHHEGRGSHEEGLSLIRPSQEEEERRRDQAYTSEDKNENPHCEVIGEKEQGEQDEETIKEKSGSYFPVSLPSSLPLEQYHTGDRSNVIRKKSGEVSIGKMYRADRQIPLHENLSMGKEIPALENRTEEEEEKKERSPRSGTDDDRDTPRRQRRMDKAEDVHPRDETEVVQVGEVHEEDGDNRQEKGIEEERKHRLTSQSPQRKEDHRESRGREDKEDVEENSHTSFSSSPPRRISNNRMPEGEEEQANEGVEEGEEEEEGGRKQLLTLSEFLSLTRSSSLSSLAAARHSTGKPIEEGSSFLMRETALSSLPLHSSSSTSLPYPHTTPPPGLRGEASWKKEMEHMAASWARRYFDAHVDAATTTDSGPRDKEEESKEEEKSERKEKMKSFSEWKEIFDETLQGYYRTQSKLYHTATQLCEASTMFLNAALPCPSRSEDLHRFADIPWGDEISSAVEKREKLLQEKAERRERQKQEIDRLRAELEQTEVEIEGMQSELYHFDDSSANEEDLQLLAEIRRKQGIVCGFEQMSNMEILTFNRHGLIVSLSWPISPLPSSISSSLSSYRSTYLQSQHKKDKKKPPHKGRVYIPTSSLFSSSSSSSSSCSSTYDGEKTPSVPCNLSSSSSSSSSSSFSSSLVTNDQSKRDVIEREKIRERKKLRGGGGEEESQGRKEREERDKETEEKEEGLLKKSEGASRAPPLLASRYCHHPNQDLSSSSLFSLPKILSSSSSLLSPSLKRLDTSLANFPLAIFASLSSTRGGRTHVGDSPSTFRPMDRLPIYSSIFAHLFENPSSPKEEEEEREEGPRLLSHLHFDAGRLPSQLSNLKEEEEKRKKKRERSFSSRHDRHLAWPPPTTLSILWRDPLPSSSLSLSLTKTRSLERNDKEDRREEEQLQNAKKKEQMRDQTSSSKNSEPQEKTRQENKEKEEEEERGGRILRIVKPGRNSLLKKHDLRHSTSHSPRQIDSLASKFFPPLHNFSFRSSMKPLSNSEDLTRRTNERNFTARKEKPPRSSQEEDEEDSTPSRGPRSTPFLSQSQSSLHPRPLHACPSPFSRDKEREEKKATTKNGEDLEDERKAFAEVYSVRMVTQFPFLLSGFDQEEKERDERFQKRRRSRRTLTARRRTRRNEEEEEDGRKGEERGERRRRRKSVDVLNERRDSPFPSSSSFSFRFRNLSIQDRWKAQLDLFRRELTRLAQEDLLHLLMKLQPSLDLSSSSSALIEDFVEEEKPFSPSPPVLGSSPVKRKEDYPFQPNIPSSSSSLAASPPSSSSAASHDGRSSVCTLGRSSVSSSRDVFSSNFSSSSSSFSSPSCQKTSPQGLAKNNTHLDDSSALRVTGTEDFSQDGENEEDKFAKGKGRKDNGRTEEEVYESHQQKRQEESKPLHYFPDMCSVRTLLLHGHTAMGHIAVLHDQLMLVLQRFTTLTEISYVFSEGRKGRGLDGEKNGERSIRMKGSAGDFYEENVVEGREGERDEHEEAVGGVRPREECEKRGRRTWEEENDKEEKEDEKEVQAEEEEEVHIHFRSVVTPQDPEMPSLWINLHIGIEPVDDEDKDLPDTKEACSHLQETLDTQLTHLLSQERTSPLTSEKIFADEAFLLWILDAVVECSYDRLLWLDDPAQSIHGRRGEEGAFAFSVFFKAPLAVETLFRGMMSRSEEEKKEKGGRKKALASHGQEEESDPLKYKDMLDMTETSTQKEAAQVSSSVVLEEKIGEGDQSITREGKRRRSLSPREVSFGNLPSVERNKRVRVAQD</sequence>
<feature type="region of interest" description="Disordered" evidence="2">
    <location>
        <begin position="2532"/>
        <end position="2972"/>
    </location>
</feature>
<feature type="region of interest" description="Disordered" evidence="2">
    <location>
        <begin position="3581"/>
        <end position="3669"/>
    </location>
</feature>
<feature type="compositionally biased region" description="Basic and acidic residues" evidence="2">
    <location>
        <begin position="1057"/>
        <end position="1114"/>
    </location>
</feature>
<feature type="compositionally biased region" description="Low complexity" evidence="2">
    <location>
        <begin position="2068"/>
        <end position="2080"/>
    </location>
</feature>
<feature type="compositionally biased region" description="Basic and acidic residues" evidence="2">
    <location>
        <begin position="961"/>
        <end position="980"/>
    </location>
</feature>
<feature type="compositionally biased region" description="Basic and acidic residues" evidence="2">
    <location>
        <begin position="1252"/>
        <end position="1263"/>
    </location>
</feature>
<name>A0A2C6L9J2_9APIC</name>
<feature type="compositionally biased region" description="Polar residues" evidence="2">
    <location>
        <begin position="4016"/>
        <end position="4028"/>
    </location>
</feature>
<feature type="compositionally biased region" description="Basic and acidic residues" evidence="2">
    <location>
        <begin position="3758"/>
        <end position="3776"/>
    </location>
</feature>
<proteinExistence type="predicted"/>
<feature type="compositionally biased region" description="Basic and acidic residues" evidence="2">
    <location>
        <begin position="797"/>
        <end position="810"/>
    </location>
</feature>
<evidence type="ECO:0000313" key="3">
    <source>
        <dbReference type="EMBL" id="PHJ23716.1"/>
    </source>
</evidence>
<feature type="compositionally biased region" description="Low complexity" evidence="2">
    <location>
        <begin position="442"/>
        <end position="461"/>
    </location>
</feature>
<feature type="region of interest" description="Disordered" evidence="2">
    <location>
        <begin position="3067"/>
        <end position="3094"/>
    </location>
</feature>
<feature type="compositionally biased region" description="Low complexity" evidence="2">
    <location>
        <begin position="1870"/>
        <end position="1884"/>
    </location>
</feature>
<feature type="compositionally biased region" description="Basic residues" evidence="2">
    <location>
        <begin position="3652"/>
        <end position="3662"/>
    </location>
</feature>
<feature type="compositionally biased region" description="Basic and acidic residues" evidence="2">
    <location>
        <begin position="4054"/>
        <end position="4085"/>
    </location>
</feature>
<feature type="compositionally biased region" description="Low complexity" evidence="2">
    <location>
        <begin position="2221"/>
        <end position="2237"/>
    </location>
</feature>
<feature type="compositionally biased region" description="Low complexity" evidence="2">
    <location>
        <begin position="258"/>
        <end position="277"/>
    </location>
</feature>
<dbReference type="Proteomes" id="UP000221165">
    <property type="component" value="Unassembled WGS sequence"/>
</dbReference>
<feature type="compositionally biased region" description="Low complexity" evidence="2">
    <location>
        <begin position="3014"/>
        <end position="3030"/>
    </location>
</feature>
<feature type="compositionally biased region" description="Acidic residues" evidence="2">
    <location>
        <begin position="2689"/>
        <end position="2700"/>
    </location>
</feature>
<feature type="compositionally biased region" description="Polar residues" evidence="2">
    <location>
        <begin position="1235"/>
        <end position="1251"/>
    </location>
</feature>
<feature type="compositionally biased region" description="Low complexity" evidence="2">
    <location>
        <begin position="2037"/>
        <end position="2059"/>
    </location>
</feature>
<feature type="compositionally biased region" description="Basic and acidic residues" evidence="2">
    <location>
        <begin position="2085"/>
        <end position="2114"/>
    </location>
</feature>
<feature type="region of interest" description="Disordered" evidence="2">
    <location>
        <begin position="3933"/>
        <end position="3989"/>
    </location>
</feature>
<feature type="compositionally biased region" description="Basic and acidic residues" evidence="2">
    <location>
        <begin position="3373"/>
        <end position="3399"/>
    </location>
</feature>
<feature type="compositionally biased region" description="Basic and acidic residues" evidence="2">
    <location>
        <begin position="4376"/>
        <end position="4390"/>
    </location>
</feature>
<feature type="region of interest" description="Disordered" evidence="2">
    <location>
        <begin position="1635"/>
        <end position="1913"/>
    </location>
</feature>
<feature type="compositionally biased region" description="Polar residues" evidence="2">
    <location>
        <begin position="89"/>
        <end position="104"/>
    </location>
</feature>
<feature type="compositionally biased region" description="Low complexity" evidence="2">
    <location>
        <begin position="3960"/>
        <end position="3989"/>
    </location>
</feature>
<feature type="compositionally biased region" description="Pro residues" evidence="2">
    <location>
        <begin position="1885"/>
        <end position="1895"/>
    </location>
</feature>
<feature type="compositionally biased region" description="Basic and acidic residues" evidence="2">
    <location>
        <begin position="819"/>
        <end position="830"/>
    </location>
</feature>
<feature type="region of interest" description="Disordered" evidence="2">
    <location>
        <begin position="4168"/>
        <end position="4220"/>
    </location>
</feature>
<feature type="compositionally biased region" description="Polar residues" evidence="2">
    <location>
        <begin position="1301"/>
        <end position="1311"/>
    </location>
</feature>
<feature type="compositionally biased region" description="Low complexity" evidence="2">
    <location>
        <begin position="681"/>
        <end position="694"/>
    </location>
</feature>
<feature type="compositionally biased region" description="Low complexity" evidence="2">
    <location>
        <begin position="361"/>
        <end position="373"/>
    </location>
</feature>
<feature type="region of interest" description="Disordered" evidence="2">
    <location>
        <begin position="3806"/>
        <end position="3870"/>
    </location>
</feature>
<dbReference type="VEuPathDB" id="ToxoDB:CSUI_002428"/>
<feature type="compositionally biased region" description="Polar residues" evidence="2">
    <location>
        <begin position="3684"/>
        <end position="3696"/>
    </location>
</feature>
<feature type="compositionally biased region" description="Polar residues" evidence="2">
    <location>
        <begin position="513"/>
        <end position="536"/>
    </location>
</feature>
<feature type="compositionally biased region" description="Basic and acidic residues" evidence="2">
    <location>
        <begin position="890"/>
        <end position="899"/>
    </location>
</feature>
<feature type="region of interest" description="Disordered" evidence="2">
    <location>
        <begin position="3524"/>
        <end position="3568"/>
    </location>
</feature>